<evidence type="ECO:0000256" key="6">
    <source>
        <dbReference type="ARBA" id="ARBA00031814"/>
    </source>
</evidence>
<dbReference type="PANTHER" id="PTHR10889">
    <property type="entry name" value="DEOXYRIBOSE-PHOSPHATE ALDOLASE"/>
    <property type="match status" value="1"/>
</dbReference>
<dbReference type="AlphaFoldDB" id="A0A915PTD3"/>
<evidence type="ECO:0000256" key="7">
    <source>
        <dbReference type="ARBA" id="ARBA00032755"/>
    </source>
</evidence>
<evidence type="ECO:0000313" key="10">
    <source>
        <dbReference type="Proteomes" id="UP000887581"/>
    </source>
</evidence>
<keyword evidence="10" id="KW-1185">Reference proteome</keyword>
<protein>
    <recommendedName>
        <fullName evidence="3">deoxyribose-phosphate aldolase</fullName>
        <ecNumber evidence="3">4.1.2.4</ecNumber>
    </recommendedName>
    <alternativeName>
        <fullName evidence="7">2-deoxy-D-ribose 5-phosphate aldolase</fullName>
    </alternativeName>
    <alternativeName>
        <fullName evidence="6">Phosphodeoxyriboaldolase</fullName>
    </alternativeName>
</protein>
<dbReference type="InterPro" id="IPR013785">
    <property type="entry name" value="Aldolase_TIM"/>
</dbReference>
<proteinExistence type="inferred from homology"/>
<dbReference type="InterPro" id="IPR011343">
    <property type="entry name" value="DeoC"/>
</dbReference>
<dbReference type="GO" id="GO:0005737">
    <property type="term" value="C:cytoplasm"/>
    <property type="evidence" value="ECO:0007669"/>
    <property type="project" value="InterPro"/>
</dbReference>
<keyword evidence="5 9" id="KW-0704">Schiff base</keyword>
<feature type="active site" description="Schiff-base intermediate with acetaldehyde" evidence="9">
    <location>
        <position position="209"/>
    </location>
</feature>
<sequence>MEEFNAEMFSSLTQNIYLVESDMMRTIDAAKQLAKAMLHTEDQLLELISCIDLTSLNSDDTDGVIEQLIDKAVLPYPARPEKRCAAVCTYPARVSGAKRYLNLKYGKRQPLTLCSVSGGFPSGQYRLETKILEVQLAIEDGANEIDVVISRDAALKQDWKRVYTEIAALKSSCGSVFMKTILATGELQNKQNIYRASWASMLAGSDFIKTSTGKEKVNATFEAAYIMCHAIKQFYINTGTKVGFKAAGGVRTTLDALGYKVLVEKILGEEWLKPNLFRIGASSLLDDIIKELDRLILR</sequence>
<dbReference type="WBParaSite" id="sdigi.contig412.g8141.t1">
    <property type="protein sequence ID" value="sdigi.contig412.g8141.t1"/>
    <property type="gene ID" value="sdigi.contig412.g8141"/>
</dbReference>
<comment type="catalytic activity">
    <reaction evidence="8">
        <text>2-deoxy-D-ribose 5-phosphate = D-glyceraldehyde 3-phosphate + acetaldehyde</text>
        <dbReference type="Rhea" id="RHEA:12821"/>
        <dbReference type="ChEBI" id="CHEBI:15343"/>
        <dbReference type="ChEBI" id="CHEBI:59776"/>
        <dbReference type="ChEBI" id="CHEBI:62877"/>
        <dbReference type="EC" id="4.1.2.4"/>
    </reaction>
</comment>
<evidence type="ECO:0000256" key="8">
    <source>
        <dbReference type="ARBA" id="ARBA00048791"/>
    </source>
</evidence>
<dbReference type="SMART" id="SM01133">
    <property type="entry name" value="DeoC"/>
    <property type="match status" value="1"/>
</dbReference>
<evidence type="ECO:0000256" key="3">
    <source>
        <dbReference type="ARBA" id="ARBA00012515"/>
    </source>
</evidence>
<evidence type="ECO:0000256" key="5">
    <source>
        <dbReference type="ARBA" id="ARBA00023270"/>
    </source>
</evidence>
<dbReference type="NCBIfam" id="TIGR00126">
    <property type="entry name" value="deoC"/>
    <property type="match status" value="1"/>
</dbReference>
<dbReference type="GO" id="GO:0009264">
    <property type="term" value="P:deoxyribonucleotide catabolic process"/>
    <property type="evidence" value="ECO:0007669"/>
    <property type="project" value="InterPro"/>
</dbReference>
<dbReference type="Gene3D" id="3.20.20.70">
    <property type="entry name" value="Aldolase class I"/>
    <property type="match status" value="1"/>
</dbReference>
<organism evidence="10 11">
    <name type="scientific">Setaria digitata</name>
    <dbReference type="NCBI Taxonomy" id="48799"/>
    <lineage>
        <taxon>Eukaryota</taxon>
        <taxon>Metazoa</taxon>
        <taxon>Ecdysozoa</taxon>
        <taxon>Nematoda</taxon>
        <taxon>Chromadorea</taxon>
        <taxon>Rhabditida</taxon>
        <taxon>Spirurina</taxon>
        <taxon>Spiruromorpha</taxon>
        <taxon>Filarioidea</taxon>
        <taxon>Setariidae</taxon>
        <taxon>Setaria</taxon>
    </lineage>
</organism>
<evidence type="ECO:0000256" key="4">
    <source>
        <dbReference type="ARBA" id="ARBA00023239"/>
    </source>
</evidence>
<feature type="active site" description="Proton donor/acceptor" evidence="9">
    <location>
        <position position="245"/>
    </location>
</feature>
<dbReference type="InterPro" id="IPR002915">
    <property type="entry name" value="DeoC/FbaB/LacD_aldolase"/>
</dbReference>
<evidence type="ECO:0000256" key="9">
    <source>
        <dbReference type="PIRSR" id="PIRSR001357-50"/>
    </source>
</evidence>
<reference evidence="11" key="1">
    <citation type="submission" date="2022-11" db="UniProtKB">
        <authorList>
            <consortium name="WormBaseParasite"/>
        </authorList>
    </citation>
    <scope>IDENTIFICATION</scope>
</reference>
<comment type="similarity">
    <text evidence="2">Belongs to the DeoC/FbaB aldolase family. DeoC type 2 subfamily.</text>
</comment>
<comment type="pathway">
    <text evidence="1">Carbohydrate degradation; 2-deoxy-D-ribose 1-phosphate degradation; D-glyceraldehyde 3-phosphate and acetaldehyde from 2-deoxy-alpha-D-ribose 1-phosphate: step 2/2.</text>
</comment>
<evidence type="ECO:0000313" key="11">
    <source>
        <dbReference type="WBParaSite" id="sdigi.contig412.g8141.t1"/>
    </source>
</evidence>
<evidence type="ECO:0000256" key="1">
    <source>
        <dbReference type="ARBA" id="ARBA00004816"/>
    </source>
</evidence>
<name>A0A915PTD3_9BILA</name>
<dbReference type="PIRSF" id="PIRSF001357">
    <property type="entry name" value="DeoC"/>
    <property type="match status" value="1"/>
</dbReference>
<dbReference type="GO" id="GO:0004139">
    <property type="term" value="F:deoxyribose-phosphate aldolase activity"/>
    <property type="evidence" value="ECO:0007669"/>
    <property type="project" value="UniProtKB-EC"/>
</dbReference>
<accession>A0A915PTD3</accession>
<dbReference type="GO" id="GO:0016052">
    <property type="term" value="P:carbohydrate catabolic process"/>
    <property type="evidence" value="ECO:0007669"/>
    <property type="project" value="TreeGrafter"/>
</dbReference>
<dbReference type="Proteomes" id="UP000887581">
    <property type="component" value="Unplaced"/>
</dbReference>
<evidence type="ECO:0000256" key="2">
    <source>
        <dbReference type="ARBA" id="ARBA00009473"/>
    </source>
</evidence>
<keyword evidence="4" id="KW-0456">Lyase</keyword>
<dbReference type="PANTHER" id="PTHR10889:SF3">
    <property type="entry name" value="DEOXYRIBOSE-PHOSPHATE ALDOLASE"/>
    <property type="match status" value="1"/>
</dbReference>
<dbReference type="EC" id="4.1.2.4" evidence="3"/>
<dbReference type="Pfam" id="PF01791">
    <property type="entry name" value="DeoC"/>
    <property type="match status" value="1"/>
</dbReference>
<dbReference type="CDD" id="cd00959">
    <property type="entry name" value="DeoC"/>
    <property type="match status" value="1"/>
</dbReference>
<dbReference type="SUPFAM" id="SSF51569">
    <property type="entry name" value="Aldolase"/>
    <property type="match status" value="1"/>
</dbReference>